<dbReference type="PANTHER" id="PTHR46558:SF13">
    <property type="entry name" value="HTH-TYPE TRANSCRIPTIONAL REGULATOR IMMR"/>
    <property type="match status" value="1"/>
</dbReference>
<protein>
    <submittedName>
        <fullName evidence="4">Transcriptional regulator</fullName>
    </submittedName>
</protein>
<dbReference type="PANTHER" id="PTHR46558">
    <property type="entry name" value="TRACRIPTIONAL REGULATORY PROTEIN-RELATED-RELATED"/>
    <property type="match status" value="1"/>
</dbReference>
<dbReference type="InterPro" id="IPR001387">
    <property type="entry name" value="Cro/C1-type_HTH"/>
</dbReference>
<accession>A0A2N7ASU6</accession>
<dbReference type="GO" id="GO:0003677">
    <property type="term" value="F:DNA binding"/>
    <property type="evidence" value="ECO:0007669"/>
    <property type="project" value="UniProtKB-KW"/>
</dbReference>
<evidence type="ECO:0000256" key="1">
    <source>
        <dbReference type="ARBA" id="ARBA00023125"/>
    </source>
</evidence>
<name>A0A2N7ASU6_9LACO</name>
<dbReference type="PROSITE" id="PS50943">
    <property type="entry name" value="HTH_CROC1"/>
    <property type="match status" value="1"/>
</dbReference>
<dbReference type="SMART" id="SM00530">
    <property type="entry name" value="HTH_XRE"/>
    <property type="match status" value="1"/>
</dbReference>
<evidence type="ECO:0000256" key="2">
    <source>
        <dbReference type="SAM" id="Phobius"/>
    </source>
</evidence>
<keyword evidence="2" id="KW-0812">Transmembrane</keyword>
<feature type="transmembrane region" description="Helical" evidence="2">
    <location>
        <begin position="93"/>
        <end position="113"/>
    </location>
</feature>
<keyword evidence="2" id="KW-1133">Transmembrane helix</keyword>
<dbReference type="RefSeq" id="WP_102196508.1">
    <property type="nucleotide sequence ID" value="NZ_NIPR01000034.1"/>
</dbReference>
<sequence length="115" mass="13609">MKNQFSQQLVKIRRQRNLSQDQLASQLFVSRQAISKWEQGETTPDLKTLVQLTEILDVDLNELVFGGTNHAKKNNYSDEKKHSQYRPMNFWEFLARYWWVLIALMASIAGIFFNR</sequence>
<dbReference type="AlphaFoldDB" id="A0A2N7ASU6"/>
<evidence type="ECO:0000313" key="4">
    <source>
        <dbReference type="EMBL" id="PMD68767.1"/>
    </source>
</evidence>
<dbReference type="InterPro" id="IPR010982">
    <property type="entry name" value="Lambda_DNA-bd_dom_sf"/>
</dbReference>
<keyword evidence="1" id="KW-0238">DNA-binding</keyword>
<dbReference type="Pfam" id="PF01381">
    <property type="entry name" value="HTH_3"/>
    <property type="match status" value="1"/>
</dbReference>
<keyword evidence="5" id="KW-1185">Reference proteome</keyword>
<dbReference type="SUPFAM" id="SSF47413">
    <property type="entry name" value="lambda repressor-like DNA-binding domains"/>
    <property type="match status" value="1"/>
</dbReference>
<dbReference type="CDD" id="cd00093">
    <property type="entry name" value="HTH_XRE"/>
    <property type="match status" value="1"/>
</dbReference>
<feature type="domain" description="HTH cro/C1-type" evidence="3">
    <location>
        <begin position="9"/>
        <end position="63"/>
    </location>
</feature>
<dbReference type="Proteomes" id="UP000235649">
    <property type="component" value="Unassembled WGS sequence"/>
</dbReference>
<proteinExistence type="predicted"/>
<evidence type="ECO:0000313" key="5">
    <source>
        <dbReference type="Proteomes" id="UP000235649"/>
    </source>
</evidence>
<reference evidence="4 5" key="1">
    <citation type="submission" date="2017-05" db="EMBL/GenBank/DDBJ databases">
        <title>Lactobacillus nurukis nov., sp. nov., isolated from nuruk.</title>
        <authorList>
            <person name="Kim S.-J."/>
        </authorList>
    </citation>
    <scope>NUCLEOTIDE SEQUENCE [LARGE SCALE GENOMIC DNA]</scope>
    <source>
        <strain evidence="4 5">SYF10-1a</strain>
    </source>
</reference>
<gene>
    <name evidence="4" type="ORF">CBP76_08680</name>
</gene>
<dbReference type="OrthoDB" id="9805856at2"/>
<organism evidence="4 5">
    <name type="scientific">Companilactobacillus nuruki</name>
    <dbReference type="NCBI Taxonomy" id="1993540"/>
    <lineage>
        <taxon>Bacteria</taxon>
        <taxon>Bacillati</taxon>
        <taxon>Bacillota</taxon>
        <taxon>Bacilli</taxon>
        <taxon>Lactobacillales</taxon>
        <taxon>Lactobacillaceae</taxon>
        <taxon>Companilactobacillus</taxon>
    </lineage>
</organism>
<evidence type="ECO:0000259" key="3">
    <source>
        <dbReference type="PROSITE" id="PS50943"/>
    </source>
</evidence>
<dbReference type="Gene3D" id="1.10.260.40">
    <property type="entry name" value="lambda repressor-like DNA-binding domains"/>
    <property type="match status" value="1"/>
</dbReference>
<comment type="caution">
    <text evidence="4">The sequence shown here is derived from an EMBL/GenBank/DDBJ whole genome shotgun (WGS) entry which is preliminary data.</text>
</comment>
<keyword evidence="2" id="KW-0472">Membrane</keyword>
<dbReference type="EMBL" id="NIPR01000034">
    <property type="protein sequence ID" value="PMD68767.1"/>
    <property type="molecule type" value="Genomic_DNA"/>
</dbReference>